<dbReference type="Pfam" id="PF18962">
    <property type="entry name" value="Por_Secre_tail"/>
    <property type="match status" value="1"/>
</dbReference>
<feature type="signal peptide" evidence="3">
    <location>
        <begin position="1"/>
        <end position="23"/>
    </location>
</feature>
<reference evidence="5" key="1">
    <citation type="submission" date="2023-08" db="EMBL/GenBank/DDBJ databases">
        <title>Comparative genomics and taxonomic characterization of three novel marine species of genus Marivirga.</title>
        <authorList>
            <person name="Muhammad N."/>
            <person name="Kim S.-G."/>
        </authorList>
    </citation>
    <scope>NUCLEOTIDE SEQUENCE</scope>
    <source>
        <strain evidence="5">BKB1-2</strain>
    </source>
</reference>
<dbReference type="InterPro" id="IPR015915">
    <property type="entry name" value="Kelch-typ_b-propeller"/>
</dbReference>
<organism evidence="5">
    <name type="scientific">Marivirga arenosa</name>
    <dbReference type="NCBI Taxonomy" id="3059076"/>
    <lineage>
        <taxon>Bacteria</taxon>
        <taxon>Pseudomonadati</taxon>
        <taxon>Bacteroidota</taxon>
        <taxon>Cytophagia</taxon>
        <taxon>Cytophagales</taxon>
        <taxon>Marivirgaceae</taxon>
        <taxon>Marivirga</taxon>
    </lineage>
</organism>
<evidence type="ECO:0000256" key="2">
    <source>
        <dbReference type="ARBA" id="ARBA00022737"/>
    </source>
</evidence>
<evidence type="ECO:0000256" key="3">
    <source>
        <dbReference type="SAM" id="SignalP"/>
    </source>
</evidence>
<keyword evidence="1" id="KW-0880">Kelch repeat</keyword>
<evidence type="ECO:0000259" key="4">
    <source>
        <dbReference type="PROSITE" id="PS50853"/>
    </source>
</evidence>
<dbReference type="InterPro" id="IPR036116">
    <property type="entry name" value="FN3_sf"/>
</dbReference>
<feature type="domain" description="Fibronectin type-III" evidence="4">
    <location>
        <begin position="317"/>
        <end position="415"/>
    </location>
</feature>
<dbReference type="InterPro" id="IPR026444">
    <property type="entry name" value="Secre_tail"/>
</dbReference>
<dbReference type="PROSITE" id="PS50853">
    <property type="entry name" value="FN3"/>
    <property type="match status" value="3"/>
</dbReference>
<evidence type="ECO:0000313" key="5">
    <source>
        <dbReference type="EMBL" id="WNB17940.1"/>
    </source>
</evidence>
<dbReference type="SUPFAM" id="SSF117281">
    <property type="entry name" value="Kelch motif"/>
    <property type="match status" value="1"/>
</dbReference>
<dbReference type="RefSeq" id="WP_322347466.1">
    <property type="nucleotide sequence ID" value="NZ_CP129968.2"/>
</dbReference>
<feature type="chain" id="PRO_5041218542" evidence="3">
    <location>
        <begin position="24"/>
        <end position="1356"/>
    </location>
</feature>
<keyword evidence="3" id="KW-0732">Signal</keyword>
<dbReference type="SMART" id="SM00060">
    <property type="entry name" value="FN3"/>
    <property type="match status" value="4"/>
</dbReference>
<proteinExistence type="predicted"/>
<dbReference type="PANTHER" id="PTHR46344:SF27">
    <property type="entry name" value="KELCH REPEAT SUPERFAMILY PROTEIN"/>
    <property type="match status" value="1"/>
</dbReference>
<dbReference type="NCBIfam" id="TIGR04183">
    <property type="entry name" value="Por_Secre_tail"/>
    <property type="match status" value="1"/>
</dbReference>
<keyword evidence="2" id="KW-0677">Repeat</keyword>
<sequence>MKKPLLLFPAFLLILSFCFTVKAQVQEWQSIQSFPDSRSGAVSFVIGDTAYVGTGYNGTSHLNSFYKYNADDANWRSINNFPGAARKNAVAFVADAKAYVGTGTDGTTQLKDFYEYDPSTGNWSPISDLPGEIRNQASSFSINNKGYVGLGGNDTGSLNDFYEYDPVTGAWEAIASLPESEARSRAVGFSANGKGYIASGVGSIQFSGMYSYDPVSDSWSEEIFADSKLSSLQQNTAYTDADGLVHILNSGSTKEQVVIDPTDNTLTTEDAYFTDERNAGVAFFLNGEAYAGIGLLYDEFGDAIEKNSFQKLVTIYPPEAPTYLHQYLSSYSSDIGWFDNSNNEDGFLIYLSENDNQNYEIVDTVTSANYKSRAYKFDNLKRNVNYYVKVAAYNKGGVIESDEISFIPLFETGKLNTPELLEVSENKIDSGSIKMQFNVLNNDIKARVIIEISYDDGSTFEEFLIGGTVSLLDTRWDSYLDSKFKQDADLLKFRVKVTTEGREDSDYSNIISFDTEELKPEAPQILTTFINSEYPKVDLEFVSFNNLDSLRFVIMVSDTIYEEYYGFSNRPKSLSIYDKDSINIFAINQNVFGIDTSNIVRINKHLLTPTFTNHRLTSNSAVEFGYSSNIDTLTNTVIERSIDGEKYEIIDTVRTSSKYEREYVDPTVEPNTRYYYRLRSINEKYTSLYSKPITANSQKTASWDSYRENSLSAITDSLEYYKISNIDHYDDKLFFVSTYTKKAFYFDLNLDKLISLPDIPLDSEMKAFSEVAFANYKAYFFTPEKIDGSTLKTIFVYDLEKYEWTKVNSNISAVKYASQFDENKIVLSIEEGSYSYEELIILDTKTNKIEFVNLSLDRLRYIGKIKDSLIAIDADKQAYMVDKSFSFKRTVKNNIEQVPYKNSITELNGQETQIYNGRIYNIDFTKQPFFEEKEVARVTDEYEPTSLVFSYQDTLVYMQQYDQGGSWINNFYYKNDDVLNPLVGFNVDSVGYETFDISWADSPDEEAYIVECYKISFFDNSRTDISLDTLEENTTSFRFTGLAPSNRYVFRVFPIKGELEGDAGGIYTRTLEVVINPPKNIQIEQNVVDSLKVSWELSEPTNMVDSIYIMDYIEHSTQDWYPYRNILEIKSNGKNQSLNLSVHKENSPQFVKIRAFNKWKSSDFVFSDTILTHLNSPQITEVAYFEKEGKYQLVINDKSDFESKFHIYKRSAEGEQFELLETIEGNQPNEFTFDDFIDDPSITYEYYVQSYLVEDDSVINSSFPSNIASTGNAVLSNTPLKSDELNIFPNPVTDYISITSNLNIQLKEIEVLSLEGRLIKIFKGSESIDVSELEKGIYLLKIKAKSGEVIKRFIKE</sequence>
<dbReference type="Gene3D" id="2.60.40.10">
    <property type="entry name" value="Immunoglobulins"/>
    <property type="match status" value="3"/>
</dbReference>
<name>A0AA51ZW95_9BACT</name>
<gene>
    <name evidence="5" type="ORF">QYS47_28645</name>
</gene>
<dbReference type="InterPro" id="IPR003961">
    <property type="entry name" value="FN3_dom"/>
</dbReference>
<dbReference type="Proteomes" id="UP001232019">
    <property type="component" value="Chromosome"/>
</dbReference>
<protein>
    <submittedName>
        <fullName evidence="5">T9SS type A sorting domain-containing protein</fullName>
    </submittedName>
</protein>
<dbReference type="KEGG" id="marp:QYS47_28645"/>
<dbReference type="InterPro" id="IPR013783">
    <property type="entry name" value="Ig-like_fold"/>
</dbReference>
<dbReference type="EMBL" id="CP129968">
    <property type="protein sequence ID" value="WNB17940.1"/>
    <property type="molecule type" value="Genomic_DNA"/>
</dbReference>
<dbReference type="CDD" id="cd00063">
    <property type="entry name" value="FN3"/>
    <property type="match status" value="3"/>
</dbReference>
<dbReference type="PANTHER" id="PTHR46344">
    <property type="entry name" value="OS02G0202900 PROTEIN"/>
    <property type="match status" value="1"/>
</dbReference>
<dbReference type="Gene3D" id="2.120.10.80">
    <property type="entry name" value="Kelch-type beta propeller"/>
    <property type="match status" value="1"/>
</dbReference>
<dbReference type="SUPFAM" id="SSF82171">
    <property type="entry name" value="DPP6 N-terminal domain-like"/>
    <property type="match status" value="1"/>
</dbReference>
<dbReference type="SUPFAM" id="SSF49265">
    <property type="entry name" value="Fibronectin type III"/>
    <property type="match status" value="2"/>
</dbReference>
<feature type="domain" description="Fibronectin type-III" evidence="4">
    <location>
        <begin position="981"/>
        <end position="1074"/>
    </location>
</feature>
<evidence type="ECO:0000256" key="1">
    <source>
        <dbReference type="ARBA" id="ARBA00022441"/>
    </source>
</evidence>
<feature type="domain" description="Fibronectin type-III" evidence="4">
    <location>
        <begin position="1077"/>
        <end position="1175"/>
    </location>
</feature>
<accession>A0AA51ZW95</accession>